<dbReference type="InterPro" id="IPR009057">
    <property type="entry name" value="Homeodomain-like_sf"/>
</dbReference>
<evidence type="ECO:0000259" key="3">
    <source>
        <dbReference type="Pfam" id="PF13305"/>
    </source>
</evidence>
<evidence type="ECO:0000313" key="4">
    <source>
        <dbReference type="EMBL" id="GAE36976.1"/>
    </source>
</evidence>
<dbReference type="Gene3D" id="1.10.357.10">
    <property type="entry name" value="Tetracycline Repressor, domain 2"/>
    <property type="match status" value="1"/>
</dbReference>
<feature type="domain" description="HTH-type transcriptional regulator MT1864/Rv1816-like C-terminal" evidence="3">
    <location>
        <begin position="84"/>
        <end position="180"/>
    </location>
</feature>
<keyword evidence="5" id="KW-1185">Reference proteome</keyword>
<dbReference type="InterPro" id="IPR025996">
    <property type="entry name" value="MT1864/Rv1816-like_C"/>
</dbReference>
<dbReference type="STRING" id="1236973.JCM9157_4215"/>
<dbReference type="InterPro" id="IPR036271">
    <property type="entry name" value="Tet_transcr_reg_TetR-rel_C_sf"/>
</dbReference>
<name>W4QY20_HALA3</name>
<dbReference type="SUPFAM" id="SSF46689">
    <property type="entry name" value="Homeodomain-like"/>
    <property type="match status" value="1"/>
</dbReference>
<dbReference type="AlphaFoldDB" id="W4QY20"/>
<keyword evidence="2" id="KW-0804">Transcription</keyword>
<proteinExistence type="predicted"/>
<dbReference type="OrthoDB" id="71867at2"/>
<dbReference type="Proteomes" id="UP000018896">
    <property type="component" value="Unassembled WGS sequence"/>
</dbReference>
<protein>
    <submittedName>
        <fullName evidence="4">Transcriptional regulator</fullName>
    </submittedName>
</protein>
<dbReference type="EMBL" id="BAUV01000048">
    <property type="protein sequence ID" value="GAE36976.1"/>
    <property type="molecule type" value="Genomic_DNA"/>
</dbReference>
<accession>W4QY20</accession>
<organism evidence="4 5">
    <name type="scientific">Halalkalibacter akibai (strain ATCC 43226 / DSM 21942 / CIP 109018 / JCM 9157 / 1139)</name>
    <name type="common">Bacillus akibai</name>
    <dbReference type="NCBI Taxonomy" id="1236973"/>
    <lineage>
        <taxon>Bacteria</taxon>
        <taxon>Bacillati</taxon>
        <taxon>Bacillota</taxon>
        <taxon>Bacilli</taxon>
        <taxon>Bacillales</taxon>
        <taxon>Bacillaceae</taxon>
        <taxon>Halalkalibacter</taxon>
    </lineage>
</organism>
<gene>
    <name evidence="4" type="ORF">JCM9157_4215</name>
</gene>
<evidence type="ECO:0000313" key="5">
    <source>
        <dbReference type="Proteomes" id="UP000018896"/>
    </source>
</evidence>
<comment type="caution">
    <text evidence="4">The sequence shown here is derived from an EMBL/GenBank/DDBJ whole genome shotgun (WGS) entry which is preliminary data.</text>
</comment>
<dbReference type="RefSeq" id="WP_035667282.1">
    <property type="nucleotide sequence ID" value="NZ_BAUV01000048.1"/>
</dbReference>
<evidence type="ECO:0000256" key="1">
    <source>
        <dbReference type="ARBA" id="ARBA00023015"/>
    </source>
</evidence>
<keyword evidence="1" id="KW-0805">Transcription regulation</keyword>
<sequence>MSPRTGLNLNTILKEAAQIANEDGIEALSITTLATKLKIKPPSLYNHVDSLHDLKKKLSTFGLQRLLEYLTRSVEGLHGDEAVVALSKAYITFARTEPGLYEMSLNAPDAKDVVMHQTGEKIIELVLKVLDSYQLSYEESIHVVRGLRSILHGFASLEQRGGFGLSLDVDVSINLLIETFLLGIHSKIRGK</sequence>
<dbReference type="eggNOG" id="COG1309">
    <property type="taxonomic scope" value="Bacteria"/>
</dbReference>
<dbReference type="SUPFAM" id="SSF48498">
    <property type="entry name" value="Tetracyclin repressor-like, C-terminal domain"/>
    <property type="match status" value="1"/>
</dbReference>
<reference evidence="4 5" key="1">
    <citation type="journal article" date="2014" name="Genome Announc.">
        <title>Draft Genome Sequences of Three Alkaliphilic Bacillus Strains, Bacillus wakoensis JCM 9140T, Bacillus akibai JCM 9157T, and Bacillus hemicellulosilyticus JCM 9152T.</title>
        <authorList>
            <person name="Yuki M."/>
            <person name="Oshima K."/>
            <person name="Suda W."/>
            <person name="Oshida Y."/>
            <person name="Kitamura K."/>
            <person name="Iida T."/>
            <person name="Hattori M."/>
            <person name="Ohkuma M."/>
        </authorList>
    </citation>
    <scope>NUCLEOTIDE SEQUENCE [LARGE SCALE GENOMIC DNA]</scope>
    <source>
        <strain evidence="4 5">JCM 9157</strain>
    </source>
</reference>
<dbReference type="Gene3D" id="1.10.10.60">
    <property type="entry name" value="Homeodomain-like"/>
    <property type="match status" value="1"/>
</dbReference>
<evidence type="ECO:0000256" key="2">
    <source>
        <dbReference type="ARBA" id="ARBA00023163"/>
    </source>
</evidence>
<dbReference type="Pfam" id="PF13305">
    <property type="entry name" value="TetR_C_33"/>
    <property type="match status" value="1"/>
</dbReference>